<accession>A0AAV6W4T1</accession>
<evidence type="ECO:0000313" key="2">
    <source>
        <dbReference type="Proteomes" id="UP000827092"/>
    </source>
</evidence>
<protein>
    <submittedName>
        <fullName evidence="1">Uncharacterized protein</fullName>
    </submittedName>
</protein>
<reference evidence="1 2" key="1">
    <citation type="journal article" date="2022" name="Nat. Ecol. Evol.">
        <title>A masculinizing supergene underlies an exaggerated male reproductive morph in a spider.</title>
        <authorList>
            <person name="Hendrickx F."/>
            <person name="De Corte Z."/>
            <person name="Sonet G."/>
            <person name="Van Belleghem S.M."/>
            <person name="Kostlbacher S."/>
            <person name="Vangestel C."/>
        </authorList>
    </citation>
    <scope>NUCLEOTIDE SEQUENCE [LARGE SCALE GENOMIC DNA]</scope>
    <source>
        <strain evidence="1">W744_W776</strain>
    </source>
</reference>
<dbReference type="Proteomes" id="UP000827092">
    <property type="component" value="Unassembled WGS sequence"/>
</dbReference>
<name>A0AAV6W4T1_9ARAC</name>
<keyword evidence="2" id="KW-1185">Reference proteome</keyword>
<feature type="non-terminal residue" evidence="1">
    <location>
        <position position="1"/>
    </location>
</feature>
<gene>
    <name evidence="1" type="ORF">JTE90_027415</name>
</gene>
<dbReference type="AlphaFoldDB" id="A0AAV6W4T1"/>
<proteinExistence type="predicted"/>
<comment type="caution">
    <text evidence="1">The sequence shown here is derived from an EMBL/GenBank/DDBJ whole genome shotgun (WGS) entry which is preliminary data.</text>
</comment>
<dbReference type="EMBL" id="JAFNEN010000002">
    <property type="protein sequence ID" value="KAG8201939.1"/>
    <property type="molecule type" value="Genomic_DNA"/>
</dbReference>
<evidence type="ECO:0000313" key="1">
    <source>
        <dbReference type="EMBL" id="KAG8201939.1"/>
    </source>
</evidence>
<organism evidence="1 2">
    <name type="scientific">Oedothorax gibbosus</name>
    <dbReference type="NCBI Taxonomy" id="931172"/>
    <lineage>
        <taxon>Eukaryota</taxon>
        <taxon>Metazoa</taxon>
        <taxon>Ecdysozoa</taxon>
        <taxon>Arthropoda</taxon>
        <taxon>Chelicerata</taxon>
        <taxon>Arachnida</taxon>
        <taxon>Araneae</taxon>
        <taxon>Araneomorphae</taxon>
        <taxon>Entelegynae</taxon>
        <taxon>Araneoidea</taxon>
        <taxon>Linyphiidae</taxon>
        <taxon>Erigoninae</taxon>
        <taxon>Oedothorax</taxon>
    </lineage>
</organism>
<sequence length="398" mass="45067">LCSNQEVYSTAKRIYIPLKLAFQVAHQIKSSRVPSKSSITEDHFAPVTSLDDGCRSEVTTEMLDENKFFLDGSMVLLVSFNLNRKIFGKEYKMSFIIETYLKQRKNKHCSKENKKIRAEVQKIILKAVKIVQDAKDANDNAFLIKSEATRLISKSLDQQPETTKNISTDYESIARISSFSDNASVDEQLFCHELVGNDHQYPSISKSAMDIFESKNGINVHKTPECRVLPLRSPSPDSELSLKFFSQVSNRLLTDFQSCKNPFFQKDCEKRNKKKLFDTNESGTTPSEVNPSSMNRVIGNIGYSQYTISDLVGPSSKPAEQGDTKNLYYDEEVGIERSEINLAIAEADVYECTTPGYKMYNHSMLATETISGEDGNINVKPRSFRRLTKKNCTVDERL</sequence>